<accession>A0AAP0IF69</accession>
<dbReference type="EMBL" id="JBBNAF010000009">
    <property type="protein sequence ID" value="KAK9114177.1"/>
    <property type="molecule type" value="Genomic_DNA"/>
</dbReference>
<proteinExistence type="predicted"/>
<organism evidence="1 2">
    <name type="scientific">Stephania yunnanensis</name>
    <dbReference type="NCBI Taxonomy" id="152371"/>
    <lineage>
        <taxon>Eukaryota</taxon>
        <taxon>Viridiplantae</taxon>
        <taxon>Streptophyta</taxon>
        <taxon>Embryophyta</taxon>
        <taxon>Tracheophyta</taxon>
        <taxon>Spermatophyta</taxon>
        <taxon>Magnoliopsida</taxon>
        <taxon>Ranunculales</taxon>
        <taxon>Menispermaceae</taxon>
        <taxon>Menispermoideae</taxon>
        <taxon>Cissampelideae</taxon>
        <taxon>Stephania</taxon>
    </lineage>
</organism>
<sequence>MQWVLAYPSPPQWCGLHNTRFTSLKSRDLDSLSFPQHYGSDNMRFTSLAKLHKVISEEGPAASNPPTMVQSIFI</sequence>
<dbReference type="Proteomes" id="UP001420932">
    <property type="component" value="Unassembled WGS sequence"/>
</dbReference>
<evidence type="ECO:0000313" key="1">
    <source>
        <dbReference type="EMBL" id="KAK9114177.1"/>
    </source>
</evidence>
<evidence type="ECO:0000313" key="2">
    <source>
        <dbReference type="Proteomes" id="UP001420932"/>
    </source>
</evidence>
<comment type="caution">
    <text evidence="1">The sequence shown here is derived from an EMBL/GenBank/DDBJ whole genome shotgun (WGS) entry which is preliminary data.</text>
</comment>
<protein>
    <submittedName>
        <fullName evidence="1">Uncharacterized protein</fullName>
    </submittedName>
</protein>
<reference evidence="1 2" key="1">
    <citation type="submission" date="2024-01" db="EMBL/GenBank/DDBJ databases">
        <title>Genome assemblies of Stephania.</title>
        <authorList>
            <person name="Yang L."/>
        </authorList>
    </citation>
    <scope>NUCLEOTIDE SEQUENCE [LARGE SCALE GENOMIC DNA]</scope>
    <source>
        <strain evidence="1">YNDBR</strain>
        <tissue evidence="1">Leaf</tissue>
    </source>
</reference>
<name>A0AAP0IF69_9MAGN</name>
<gene>
    <name evidence="1" type="ORF">Syun_020974</name>
</gene>
<keyword evidence="2" id="KW-1185">Reference proteome</keyword>
<dbReference type="AlphaFoldDB" id="A0AAP0IF69"/>